<dbReference type="Pfam" id="PF18912">
    <property type="entry name" value="DZR_2"/>
    <property type="match status" value="1"/>
</dbReference>
<dbReference type="STRING" id="1817864.A2Z21_05385"/>
<accession>A0A1F5V2N0</accession>
<evidence type="ECO:0000256" key="1">
    <source>
        <dbReference type="ARBA" id="ARBA00008007"/>
    </source>
</evidence>
<comment type="similarity">
    <text evidence="1">Belongs to the ComF/GntX family.</text>
</comment>
<name>A0A1F5V2N0_FRAXR</name>
<dbReference type="SUPFAM" id="SSF53271">
    <property type="entry name" value="PRTase-like"/>
    <property type="match status" value="1"/>
</dbReference>
<dbReference type="EMBL" id="MFGX01000006">
    <property type="protein sequence ID" value="OGF57682.1"/>
    <property type="molecule type" value="Genomic_DNA"/>
</dbReference>
<dbReference type="Gene3D" id="3.40.50.2020">
    <property type="match status" value="1"/>
</dbReference>
<proteinExistence type="inferred from homology"/>
<sequence length="252" mass="28098">MSVRETLQAVGNGAVLGTLTLLYPPRCPLCEVPLEEDCSKGLRFVCEGCLSQIQRVMPPWCARCGDPLEEGRDLCVRCAFEKVPFECARSFGLYEGVLARLTQRLKFQKEPALTRELAPLLAQALEQEGLFQCIEGITFVPMSRRSLWARGFNQSQLLAQRLGALVDKPVFATLWKHRETRPQVELSGQERLENLRGAFAPLRPAQCERILLIDDVYTTGATTTECSRALQSAGYPHVYVLTLARAPISSGR</sequence>
<gene>
    <name evidence="3" type="ORF">A2Z21_05385</name>
</gene>
<evidence type="ECO:0000313" key="4">
    <source>
        <dbReference type="Proteomes" id="UP000179157"/>
    </source>
</evidence>
<protein>
    <recommendedName>
        <fullName evidence="2">Double zinc ribbon domain-containing protein</fullName>
    </recommendedName>
</protein>
<dbReference type="Proteomes" id="UP000179157">
    <property type="component" value="Unassembled WGS sequence"/>
</dbReference>
<reference evidence="3 4" key="1">
    <citation type="journal article" date="2016" name="Nat. Commun.">
        <title>Thousands of microbial genomes shed light on interconnected biogeochemical processes in an aquifer system.</title>
        <authorList>
            <person name="Anantharaman K."/>
            <person name="Brown C.T."/>
            <person name="Hug L.A."/>
            <person name="Sharon I."/>
            <person name="Castelle C.J."/>
            <person name="Probst A.J."/>
            <person name="Thomas B.C."/>
            <person name="Singh A."/>
            <person name="Wilkins M.J."/>
            <person name="Karaoz U."/>
            <person name="Brodie E.L."/>
            <person name="Williams K.H."/>
            <person name="Hubbard S.S."/>
            <person name="Banfield J.F."/>
        </authorList>
    </citation>
    <scope>NUCLEOTIDE SEQUENCE [LARGE SCALE GENOMIC DNA]</scope>
    <source>
        <strain evidence="4">RBG_16_55_9</strain>
    </source>
</reference>
<dbReference type="InterPro" id="IPR051910">
    <property type="entry name" value="ComF/GntX_DNA_util-trans"/>
</dbReference>
<dbReference type="AlphaFoldDB" id="A0A1F5V2N0"/>
<dbReference type="InterPro" id="IPR044005">
    <property type="entry name" value="DZR_2"/>
</dbReference>
<organism evidence="3 4">
    <name type="scientific">Fraserbacteria sp. (strain RBG_16_55_9)</name>
    <dbReference type="NCBI Taxonomy" id="1817864"/>
    <lineage>
        <taxon>Bacteria</taxon>
        <taxon>Candidatus Fraseribacteriota</taxon>
    </lineage>
</organism>
<dbReference type="InterPro" id="IPR000836">
    <property type="entry name" value="PRTase_dom"/>
</dbReference>
<evidence type="ECO:0000259" key="2">
    <source>
        <dbReference type="Pfam" id="PF18912"/>
    </source>
</evidence>
<comment type="caution">
    <text evidence="3">The sequence shown here is derived from an EMBL/GenBank/DDBJ whole genome shotgun (WGS) entry which is preliminary data.</text>
</comment>
<dbReference type="InterPro" id="IPR029057">
    <property type="entry name" value="PRTase-like"/>
</dbReference>
<evidence type="ECO:0000313" key="3">
    <source>
        <dbReference type="EMBL" id="OGF57682.1"/>
    </source>
</evidence>
<dbReference type="PANTHER" id="PTHR47505:SF1">
    <property type="entry name" value="DNA UTILIZATION PROTEIN YHGH"/>
    <property type="match status" value="1"/>
</dbReference>
<feature type="domain" description="Double zinc ribbon" evidence="2">
    <location>
        <begin position="19"/>
        <end position="79"/>
    </location>
</feature>
<dbReference type="CDD" id="cd06223">
    <property type="entry name" value="PRTases_typeI"/>
    <property type="match status" value="1"/>
</dbReference>
<dbReference type="PANTHER" id="PTHR47505">
    <property type="entry name" value="DNA UTILIZATION PROTEIN YHGH"/>
    <property type="match status" value="1"/>
</dbReference>